<comment type="subcellular location">
    <subcellularLocation>
        <location evidence="1">Cell membrane</location>
        <topology evidence="1">Multi-pass membrane protein</topology>
    </subcellularLocation>
</comment>
<evidence type="ECO:0000259" key="13">
    <source>
        <dbReference type="PROSITE" id="PS50929"/>
    </source>
</evidence>
<evidence type="ECO:0000256" key="6">
    <source>
        <dbReference type="ARBA" id="ARBA00022989"/>
    </source>
</evidence>
<evidence type="ECO:0000256" key="1">
    <source>
        <dbReference type="ARBA" id="ARBA00004651"/>
    </source>
</evidence>
<dbReference type="EMBL" id="ACUX02000005">
    <property type="protein sequence ID" value="EEZ61776.1"/>
    <property type="molecule type" value="Genomic_DNA"/>
</dbReference>
<evidence type="ECO:0000256" key="2">
    <source>
        <dbReference type="ARBA" id="ARBA00022448"/>
    </source>
</evidence>
<dbReference type="PROSITE" id="PS50929">
    <property type="entry name" value="ABC_TM1F"/>
    <property type="match status" value="1"/>
</dbReference>
<dbReference type="SMART" id="SM00382">
    <property type="entry name" value="AAA"/>
    <property type="match status" value="1"/>
</dbReference>
<dbReference type="FunFam" id="3.40.50.300:FF:000287">
    <property type="entry name" value="Multidrug ABC transporter ATP-binding protein"/>
    <property type="match status" value="1"/>
</dbReference>
<proteinExistence type="inferred from homology"/>
<dbReference type="Proteomes" id="UP000006001">
    <property type="component" value="Unassembled WGS sequence"/>
</dbReference>
<dbReference type="GO" id="GO:0034040">
    <property type="term" value="F:ATPase-coupled lipid transmembrane transporter activity"/>
    <property type="evidence" value="ECO:0007669"/>
    <property type="project" value="TreeGrafter"/>
</dbReference>
<dbReference type="PROSITE" id="PS50893">
    <property type="entry name" value="ABC_TRANSPORTER_2"/>
    <property type="match status" value="1"/>
</dbReference>
<gene>
    <name evidence="14" type="ORF">HMPREF0762_00410</name>
</gene>
<dbReference type="InterPro" id="IPR003439">
    <property type="entry name" value="ABC_transporter-like_ATP-bd"/>
</dbReference>
<dbReference type="InterPro" id="IPR003593">
    <property type="entry name" value="AAA+_ATPase"/>
</dbReference>
<dbReference type="HOGENOM" id="CLU_000604_84_3_11"/>
<feature type="transmembrane region" description="Helical" evidence="11">
    <location>
        <begin position="176"/>
        <end position="196"/>
    </location>
</feature>
<feature type="transmembrane region" description="Helical" evidence="11">
    <location>
        <begin position="150"/>
        <end position="170"/>
    </location>
</feature>
<dbReference type="OrthoDB" id="9806127at2"/>
<evidence type="ECO:0000256" key="8">
    <source>
        <dbReference type="ARBA" id="ARBA00055053"/>
    </source>
</evidence>
<dbReference type="Gene3D" id="3.40.50.300">
    <property type="entry name" value="P-loop containing nucleotide triphosphate hydrolases"/>
    <property type="match status" value="1"/>
</dbReference>
<dbReference type="AlphaFoldDB" id="D0WF92"/>
<dbReference type="PANTHER" id="PTHR24221">
    <property type="entry name" value="ATP-BINDING CASSETTE SUB-FAMILY B"/>
    <property type="match status" value="1"/>
</dbReference>
<keyword evidence="5 14" id="KW-0067">ATP-binding</keyword>
<keyword evidence="4" id="KW-0547">Nucleotide-binding</keyword>
<evidence type="ECO:0000256" key="3">
    <source>
        <dbReference type="ARBA" id="ARBA00022692"/>
    </source>
</evidence>
<dbReference type="GO" id="GO:0005886">
    <property type="term" value="C:plasma membrane"/>
    <property type="evidence" value="ECO:0007669"/>
    <property type="project" value="UniProtKB-SubCell"/>
</dbReference>
<evidence type="ECO:0000256" key="10">
    <source>
        <dbReference type="ARBA" id="ARBA00071747"/>
    </source>
</evidence>
<evidence type="ECO:0000313" key="15">
    <source>
        <dbReference type="Proteomes" id="UP000006001"/>
    </source>
</evidence>
<feature type="domain" description="ABC transmembrane type-1" evidence="13">
    <location>
        <begin position="29"/>
        <end position="322"/>
    </location>
</feature>
<feature type="transmembrane region" description="Helical" evidence="11">
    <location>
        <begin position="111"/>
        <end position="129"/>
    </location>
</feature>
<accession>D0WF92</accession>
<feature type="transmembrane region" description="Helical" evidence="11">
    <location>
        <begin position="28"/>
        <end position="51"/>
    </location>
</feature>
<dbReference type="InterPro" id="IPR027417">
    <property type="entry name" value="P-loop_NTPase"/>
</dbReference>
<reference evidence="14" key="1">
    <citation type="submission" date="2009-10" db="EMBL/GenBank/DDBJ databases">
        <authorList>
            <person name="Weinstock G."/>
            <person name="Sodergren E."/>
            <person name="Clifton S."/>
            <person name="Fulton L."/>
            <person name="Fulton B."/>
            <person name="Courtney L."/>
            <person name="Fronick C."/>
            <person name="Harrison M."/>
            <person name="Strong C."/>
            <person name="Farmer C."/>
            <person name="Delahaunty K."/>
            <person name="Markovic C."/>
            <person name="Hall O."/>
            <person name="Minx P."/>
            <person name="Tomlinson C."/>
            <person name="Mitreva M."/>
            <person name="Nelson J."/>
            <person name="Hou S."/>
            <person name="Wollam A."/>
            <person name="Pepin K.H."/>
            <person name="Johnson M."/>
            <person name="Bhonagiri V."/>
            <person name="Nash W.E."/>
            <person name="Warren W."/>
            <person name="Chinwalla A."/>
            <person name="Mardis E.R."/>
            <person name="Wilson R.K."/>
        </authorList>
    </citation>
    <scope>NUCLEOTIDE SEQUENCE [LARGE SCALE GENOMIC DNA]</scope>
    <source>
        <strain evidence="14">ATCC 700122</strain>
    </source>
</reference>
<dbReference type="Pfam" id="PF00005">
    <property type="entry name" value="ABC_tran"/>
    <property type="match status" value="1"/>
</dbReference>
<dbReference type="InterPro" id="IPR036640">
    <property type="entry name" value="ABC1_TM_sf"/>
</dbReference>
<evidence type="ECO:0000259" key="12">
    <source>
        <dbReference type="PROSITE" id="PS50893"/>
    </source>
</evidence>
<dbReference type="eggNOG" id="COG1132">
    <property type="taxonomic scope" value="Bacteria"/>
</dbReference>
<evidence type="ECO:0000256" key="7">
    <source>
        <dbReference type="ARBA" id="ARBA00023136"/>
    </source>
</evidence>
<comment type="function">
    <text evidence="8">ABC transporter involved in fatty acid import. Transmembrane domains (TMD) form a pore in the membrane and the ATP-binding domain (NBD) is responsible for energy generation.</text>
</comment>
<evidence type="ECO:0000256" key="9">
    <source>
        <dbReference type="ARBA" id="ARBA00061644"/>
    </source>
</evidence>
<keyword evidence="3 11" id="KW-0812">Transmembrane</keyword>
<dbReference type="GO" id="GO:0016887">
    <property type="term" value="F:ATP hydrolysis activity"/>
    <property type="evidence" value="ECO:0007669"/>
    <property type="project" value="InterPro"/>
</dbReference>
<keyword evidence="7 11" id="KW-0472">Membrane</keyword>
<dbReference type="InterPro" id="IPR039421">
    <property type="entry name" value="Type_1_exporter"/>
</dbReference>
<evidence type="ECO:0000256" key="4">
    <source>
        <dbReference type="ARBA" id="ARBA00022741"/>
    </source>
</evidence>
<dbReference type="GO" id="GO:0140359">
    <property type="term" value="F:ABC-type transporter activity"/>
    <property type="evidence" value="ECO:0007669"/>
    <property type="project" value="InterPro"/>
</dbReference>
<evidence type="ECO:0000256" key="5">
    <source>
        <dbReference type="ARBA" id="ARBA00022840"/>
    </source>
</evidence>
<dbReference type="Pfam" id="PF00664">
    <property type="entry name" value="ABC_membrane"/>
    <property type="match status" value="1"/>
</dbReference>
<evidence type="ECO:0000313" key="14">
    <source>
        <dbReference type="EMBL" id="EEZ61776.1"/>
    </source>
</evidence>
<evidence type="ECO:0000256" key="11">
    <source>
        <dbReference type="SAM" id="Phobius"/>
    </source>
</evidence>
<dbReference type="GeneID" id="85007054"/>
<name>D0WF92_SLAES</name>
<dbReference type="GO" id="GO:0005524">
    <property type="term" value="F:ATP binding"/>
    <property type="evidence" value="ECO:0007669"/>
    <property type="project" value="UniProtKB-KW"/>
</dbReference>
<dbReference type="SUPFAM" id="SSF90123">
    <property type="entry name" value="ABC transporter transmembrane region"/>
    <property type="match status" value="1"/>
</dbReference>
<dbReference type="STRING" id="649764.HMPREF0762_00410"/>
<feature type="transmembrane region" description="Helical" evidence="11">
    <location>
        <begin position="264"/>
        <end position="286"/>
    </location>
</feature>
<dbReference type="InterPro" id="IPR011527">
    <property type="entry name" value="ABC1_TM_dom"/>
</dbReference>
<dbReference type="PANTHER" id="PTHR24221:SF397">
    <property type="entry name" value="ABC TRANSPORTER, ATP-BINDING TRANSMEMBRANE PROTEIN"/>
    <property type="match status" value="1"/>
</dbReference>
<sequence length="603" mass="65032">MREKSKGDGGNAGLSRLLEIAMMKKGPMVVAIVFSVASAAASFVPYAAIYLVIREVLSVYPDVSALDAQAVLLYAALALAGVFANIVLYMVSVALSHIAAYGTLYQLKVNFLEHLATLPLGFFFCTGTGRLREVMDDQIESLEGFIAHDLANMVSACVAPLLMIAVVLAFDWRFGLVSLLGIVIAFVLYGATSAGAQKKQMIEEYRSALEDMGNASTEYVRGIGVIKAFQQTAESFGRLKGSINRYTSAVIPYSLSQENMTASLTTAFSSIYLLLIPAGILIGAHAEDYRVFAASFIFYLIFVPVIGSVLMRLIYAMANAQQFVSAAERMDAILAEKSLPEGVQNAPQSFDVTFDHVSFSYEGPEGSRALSDITFTAPEKQVTAIVGASGGGKSTIASLIPRFYDVDEGSVRIGGVDVRDLKGDDLMKTVGFVFQDTFLFGQSILENIRMGRKDATREEVVAAAKAAQCDEFVRALPQGYDTVYGSGGAKLSGGQVQRLAIARALAKNSPVLVLDEATAFADAENEHLIQAALGELMKDKTVIMIAHRLSTVRNADNILVMDKGSIVEQGTFDQLMDSKGRFYDLWNHYSASMTWKLKGGEGA</sequence>
<dbReference type="Gene3D" id="1.20.1560.10">
    <property type="entry name" value="ABC transporter type 1, transmembrane domain"/>
    <property type="match status" value="1"/>
</dbReference>
<feature type="transmembrane region" description="Helical" evidence="11">
    <location>
        <begin position="71"/>
        <end position="91"/>
    </location>
</feature>
<comment type="similarity">
    <text evidence="9">Belongs to the ABC transporter superfamily. Lipid exporter (TC 3.A.1.106) family.</text>
</comment>
<feature type="transmembrane region" description="Helical" evidence="11">
    <location>
        <begin position="292"/>
        <end position="315"/>
    </location>
</feature>
<organism evidence="14 15">
    <name type="scientific">Slackia exigua (strain ATCC 700122 / DSM 15923 / CIP 105133 / JCM 11022 / KCTC 5966 / S-7)</name>
    <dbReference type="NCBI Taxonomy" id="649764"/>
    <lineage>
        <taxon>Bacteria</taxon>
        <taxon>Bacillati</taxon>
        <taxon>Actinomycetota</taxon>
        <taxon>Coriobacteriia</taxon>
        <taxon>Eggerthellales</taxon>
        <taxon>Eggerthellaceae</taxon>
        <taxon>Slackia</taxon>
    </lineage>
</organism>
<keyword evidence="6 11" id="KW-1133">Transmembrane helix</keyword>
<keyword evidence="2" id="KW-0813">Transport</keyword>
<protein>
    <recommendedName>
        <fullName evidence="10">Fatty acid ABC transporter ATP-binding/permease protein</fullName>
    </recommendedName>
</protein>
<comment type="caution">
    <text evidence="14">The sequence shown here is derived from an EMBL/GenBank/DDBJ whole genome shotgun (WGS) entry which is preliminary data.</text>
</comment>
<dbReference type="RefSeq" id="WP_006361662.1">
    <property type="nucleotide sequence ID" value="NZ_GG700630.1"/>
</dbReference>
<feature type="domain" description="ABC transporter" evidence="12">
    <location>
        <begin position="352"/>
        <end position="588"/>
    </location>
</feature>
<keyword evidence="15" id="KW-1185">Reference proteome</keyword>
<dbReference type="SUPFAM" id="SSF52540">
    <property type="entry name" value="P-loop containing nucleoside triphosphate hydrolases"/>
    <property type="match status" value="1"/>
</dbReference>